<dbReference type="Pfam" id="PF16763">
    <property type="entry name" value="Spidroin_N"/>
    <property type="match status" value="1"/>
</dbReference>
<dbReference type="InterPro" id="IPR021915">
    <property type="entry name" value="RP1-2"/>
</dbReference>
<accession>E1AHV9</accession>
<dbReference type="AlphaFoldDB" id="E1AHV9"/>
<dbReference type="Gene3D" id="1.10.274.60">
    <property type="entry name" value="Spidroin, repetitive domain"/>
    <property type="match status" value="1"/>
</dbReference>
<evidence type="ECO:0000313" key="4">
    <source>
        <dbReference type="EMBL" id="ADM14330.1"/>
    </source>
</evidence>
<feature type="signal peptide" evidence="1">
    <location>
        <begin position="1"/>
        <end position="23"/>
    </location>
</feature>
<reference evidence="4" key="1">
    <citation type="journal article" date="2010" name="BMC Evol. Biol.">
        <title>Untangling spider silk evolution with spidroin terminal domains.</title>
        <authorList>
            <person name="Garb J.E."/>
            <person name="Ayoub N.A."/>
            <person name="Hayashi C.Y."/>
        </authorList>
    </citation>
    <scope>NUCLEOTIDE SEQUENCE</scope>
</reference>
<dbReference type="EMBL" id="HM752576">
    <property type="protein sequence ID" value="ADM14330.1"/>
    <property type="molecule type" value="mRNA"/>
</dbReference>
<feature type="non-terminal residue" evidence="4">
    <location>
        <position position="257"/>
    </location>
</feature>
<dbReference type="InterPro" id="IPR031913">
    <property type="entry name" value="Spidroin_N"/>
</dbReference>
<dbReference type="Gene3D" id="1.10.274.70">
    <property type="match status" value="1"/>
</dbReference>
<sequence length="257" mass="25937">MVWITSIACLFTFIATFGSQVGAQGTSFASSATAGIRNIFGNPNTANNFVDCLKGGIQASPAFPRQEQADIQSIASSILSAGNTATKSKAIEQALSTALASSLAEIVITESGGQDYSKQITDLNGILSNCFIQTTGVENKRFVNSIQNLIRLLAESAVSETTNSIQIGPYASTSSNSFSDSSANDASGAYAFSQSSASTLASSSAFSSAFSSASSASAVGSLGYQLALQTANSLGIQNAASLASAVAQAVSAVASGP</sequence>
<dbReference type="InterPro" id="IPR038243">
    <property type="entry name" value="Spidroin_N_sf"/>
</dbReference>
<protein>
    <submittedName>
        <fullName evidence="4">Tubuliform spidroin 1</fullName>
    </submittedName>
</protein>
<evidence type="ECO:0000259" key="3">
    <source>
        <dbReference type="Pfam" id="PF16763"/>
    </source>
</evidence>
<organism evidence="4">
    <name type="scientific">Agelenopsis aperta</name>
    <name type="common">North American funnel-web spider</name>
    <name type="synonym">Agelenopsis gertschi</name>
    <dbReference type="NCBI Taxonomy" id="6908"/>
    <lineage>
        <taxon>Eukaryota</taxon>
        <taxon>Metazoa</taxon>
        <taxon>Ecdysozoa</taxon>
        <taxon>Arthropoda</taxon>
        <taxon>Chelicerata</taxon>
        <taxon>Arachnida</taxon>
        <taxon>Araneae</taxon>
        <taxon>Araneomorphae</taxon>
        <taxon>Entelegynae</taxon>
        <taxon>Agelenidae</taxon>
        <taxon>Agelenopsis</taxon>
    </lineage>
</organism>
<dbReference type="Pfam" id="PF12042">
    <property type="entry name" value="RP1-2"/>
    <property type="match status" value="1"/>
</dbReference>
<feature type="domain" description="Tubuliform egg casing silk strands structural" evidence="2">
    <location>
        <begin position="175"/>
        <end position="256"/>
    </location>
</feature>
<evidence type="ECO:0000259" key="2">
    <source>
        <dbReference type="Pfam" id="PF12042"/>
    </source>
</evidence>
<keyword evidence="1" id="KW-0732">Signal</keyword>
<evidence type="ECO:0000256" key="1">
    <source>
        <dbReference type="SAM" id="SignalP"/>
    </source>
</evidence>
<proteinExistence type="evidence at transcript level"/>
<feature type="domain" description="Spidroin N-terminal" evidence="3">
    <location>
        <begin position="39"/>
        <end position="157"/>
    </location>
</feature>
<feature type="chain" id="PRO_5003143470" evidence="1">
    <location>
        <begin position="24"/>
        <end position="257"/>
    </location>
</feature>
<name>E1AHV9_AGEAP</name>
<dbReference type="InterPro" id="IPR043070">
    <property type="entry name" value="Spidroin_repeat"/>
</dbReference>